<dbReference type="InterPro" id="IPR018317">
    <property type="entry name" value="QueC"/>
</dbReference>
<dbReference type="GO" id="GO:0008616">
    <property type="term" value="P:tRNA queuosine(34) biosynthetic process"/>
    <property type="evidence" value="ECO:0007669"/>
    <property type="project" value="UniProtKB-UniRule"/>
</dbReference>
<dbReference type="NCBIfam" id="TIGR03139">
    <property type="entry name" value="QueF-II"/>
    <property type="match status" value="1"/>
</dbReference>
<organism evidence="6">
    <name type="scientific">Streptococcus pneumoniae</name>
    <dbReference type="NCBI Taxonomy" id="1313"/>
    <lineage>
        <taxon>Bacteria</taxon>
        <taxon>Bacillati</taxon>
        <taxon>Bacillota</taxon>
        <taxon>Bacilli</taxon>
        <taxon>Lactobacillales</taxon>
        <taxon>Streptococcaceae</taxon>
        <taxon>Streptococcus</taxon>
    </lineage>
</organism>
<keyword evidence="3 5" id="KW-0521">NADP</keyword>
<dbReference type="InterPro" id="IPR016856">
    <property type="entry name" value="QueF_type1"/>
</dbReference>
<evidence type="ECO:0000256" key="4">
    <source>
        <dbReference type="ARBA" id="ARBA00023002"/>
    </source>
</evidence>
<dbReference type="PANTHER" id="PTHR34354">
    <property type="entry name" value="NADPH-DEPENDENT 7-CYANO-7-DEAZAGUANINE REDUCTASE"/>
    <property type="match status" value="1"/>
</dbReference>
<feature type="binding site" evidence="5">
    <location>
        <begin position="109"/>
        <end position="110"/>
    </location>
    <ligand>
        <name>substrate</name>
    </ligand>
</feature>
<keyword evidence="1 5" id="KW-0963">Cytoplasm</keyword>
<dbReference type="EMBL" id="CAATHT010000001">
    <property type="protein sequence ID" value="VNQ15343.1"/>
    <property type="molecule type" value="Genomic_DNA"/>
</dbReference>
<comment type="pathway">
    <text evidence="5">tRNA modification; tRNA-queuosine biosynthesis.</text>
</comment>
<dbReference type="InterPro" id="IPR050084">
    <property type="entry name" value="NADPH_dep_7-cyano-7-deazaG_red"/>
</dbReference>
<comment type="caution">
    <text evidence="5">Lacks conserved residue(s) required for the propagation of feature annotation.</text>
</comment>
<dbReference type="SUPFAM" id="SSF55620">
    <property type="entry name" value="Tetrahydrobiopterin biosynthesis enzymes-like"/>
    <property type="match status" value="1"/>
</dbReference>
<name>A0A4J2ACC4_STREE</name>
<evidence type="ECO:0000256" key="1">
    <source>
        <dbReference type="ARBA" id="ARBA00022490"/>
    </source>
</evidence>
<dbReference type="GO" id="GO:0005737">
    <property type="term" value="C:cytoplasm"/>
    <property type="evidence" value="ECO:0007669"/>
    <property type="project" value="UniProtKB-SubCell"/>
</dbReference>
<comment type="catalytic activity">
    <reaction evidence="5">
        <text>7-aminomethyl-7-carbaguanine + 2 NADP(+) = 7-cyano-7-carbaguanine + 2 NADPH + 3 H(+)</text>
        <dbReference type="Rhea" id="RHEA:13409"/>
        <dbReference type="ChEBI" id="CHEBI:15378"/>
        <dbReference type="ChEBI" id="CHEBI:45075"/>
        <dbReference type="ChEBI" id="CHEBI:57783"/>
        <dbReference type="ChEBI" id="CHEBI:58349"/>
        <dbReference type="ChEBI" id="CHEBI:58703"/>
        <dbReference type="EC" id="1.7.1.13"/>
    </reaction>
</comment>
<comment type="subcellular location">
    <subcellularLocation>
        <location evidence="5">Cytoplasm</location>
    </subcellularLocation>
</comment>
<protein>
    <recommendedName>
        <fullName evidence="5">NADPH-dependent 7-cyano-7-deazaguanine reductase</fullName>
        <ecNumber evidence="5">1.7.1.13</ecNumber>
    </recommendedName>
    <alternativeName>
        <fullName evidence="5">7-cyano-7-carbaguanine reductase</fullName>
    </alternativeName>
    <alternativeName>
        <fullName evidence="5">NADPH-dependent nitrile oxidoreductase</fullName>
    </alternativeName>
    <alternativeName>
        <fullName evidence="5">PreQ(0) reductase</fullName>
    </alternativeName>
</protein>
<evidence type="ECO:0000256" key="3">
    <source>
        <dbReference type="ARBA" id="ARBA00022857"/>
    </source>
</evidence>
<dbReference type="SUPFAM" id="SSF52402">
    <property type="entry name" value="Adenine nucleotide alpha hydrolases-like"/>
    <property type="match status" value="1"/>
</dbReference>
<dbReference type="RefSeq" id="WP_000682673.1">
    <property type="nucleotide sequence ID" value="NZ_LR216065.1"/>
</dbReference>
<dbReference type="HAMAP" id="MF_00818">
    <property type="entry name" value="QueF_type1"/>
    <property type="match status" value="1"/>
</dbReference>
<comment type="function">
    <text evidence="5">Catalyzes the NADPH-dependent reduction of 7-cyano-7-deazaguanine (preQ0) to 7-aminomethyl-7-deazaguanine (preQ1).</text>
</comment>
<dbReference type="Gene3D" id="3.30.1130.10">
    <property type="match status" value="1"/>
</dbReference>
<evidence type="ECO:0000256" key="2">
    <source>
        <dbReference type="ARBA" id="ARBA00022785"/>
    </source>
</evidence>
<dbReference type="InterPro" id="IPR043133">
    <property type="entry name" value="GTP-CH-I_C/QueF"/>
</dbReference>
<dbReference type="InterPro" id="IPR029500">
    <property type="entry name" value="QueF"/>
</dbReference>
<keyword evidence="2 5" id="KW-0671">Queuosine biosynthesis</keyword>
<feature type="active site" description="Proton donor" evidence="5">
    <location>
        <position position="75"/>
    </location>
</feature>
<dbReference type="EC" id="1.7.1.13" evidence="5"/>
<reference evidence="6" key="1">
    <citation type="submission" date="2019-04" db="EMBL/GenBank/DDBJ databases">
        <authorList>
            <consortium name="Pathogen Informatics"/>
        </authorList>
    </citation>
    <scope>NUCLEOTIDE SEQUENCE</scope>
    <source>
        <strain evidence="6">GPSC18</strain>
    </source>
</reference>
<keyword evidence="4 5" id="KW-0560">Oxidoreductase</keyword>
<dbReference type="Pfam" id="PF06508">
    <property type="entry name" value="QueC"/>
    <property type="match status" value="1"/>
</dbReference>
<accession>A0A4J2ACC4</accession>
<dbReference type="GO" id="GO:0033739">
    <property type="term" value="F:preQ1 synthase activity"/>
    <property type="evidence" value="ECO:0007669"/>
    <property type="project" value="UniProtKB-UniRule"/>
</dbReference>
<evidence type="ECO:0000256" key="5">
    <source>
        <dbReference type="HAMAP-Rule" id="MF_00818"/>
    </source>
</evidence>
<dbReference type="PANTHER" id="PTHR34354:SF1">
    <property type="entry name" value="NADPH-DEPENDENT 7-CYANO-7-DEAZAGUANINE REDUCTASE"/>
    <property type="match status" value="1"/>
</dbReference>
<proteinExistence type="inferred from homology"/>
<comment type="similarity">
    <text evidence="5">Belongs to the GTP cyclohydrolase I family. QueF type 1 subfamily.</text>
</comment>
<feature type="binding site" evidence="5">
    <location>
        <begin position="90"/>
        <end position="92"/>
    </location>
    <ligand>
        <name>substrate</name>
    </ligand>
</feature>
<dbReference type="AlphaFoldDB" id="A0A4J2ACC4"/>
<sequence>MKHQSALVVFSGGQDSTTCLFWAMQHYETVEAVTFAYGQRHHLEIQITREIAKEQGIRHHILDMSLLGQITAQPDFAAIHISYIPDKLCVESKSLKLYLFSYRNHGDFHENCINTIGKDLVNLLDPRYLEVWGKFTPRGAISIDPYYNYGKQGTKYEGLAEQRLFQHDLYPEKIDNR</sequence>
<gene>
    <name evidence="5 6" type="primary">queF</name>
    <name evidence="6" type="ORF">SAMEA2521858_00113</name>
</gene>
<evidence type="ECO:0000313" key="6">
    <source>
        <dbReference type="EMBL" id="VNQ15343.1"/>
    </source>
</evidence>
<dbReference type="Pfam" id="PF14489">
    <property type="entry name" value="QueF"/>
    <property type="match status" value="1"/>
</dbReference>
<dbReference type="UniPathway" id="UPA00392"/>